<gene>
    <name evidence="1" type="ORF">CITRO92_0489</name>
</gene>
<sequence length="27" mass="2971">MFCLIAGGYYNAINATNIMIYNLLSVS</sequence>
<accession>A0AAX2BD77</accession>
<reference evidence="1 2" key="1">
    <citation type="submission" date="2016-04" db="EMBL/GenBank/DDBJ databases">
        <authorList>
            <person name="Regsiter A."/>
            <person name="William W."/>
        </authorList>
    </citation>
    <scope>NUCLEOTIDE SEQUENCE [LARGE SCALE GENOMIC DNA]</scope>
    <source>
        <strain evidence="1 2">92</strain>
    </source>
</reference>
<evidence type="ECO:0000313" key="1">
    <source>
        <dbReference type="EMBL" id="SAY85569.1"/>
    </source>
</evidence>
<dbReference type="EMBL" id="LT556085">
    <property type="protein sequence ID" value="SAY85569.1"/>
    <property type="molecule type" value="Genomic_DNA"/>
</dbReference>
<dbReference type="Proteomes" id="UP000245995">
    <property type="component" value="Chromosome CITRO92"/>
</dbReference>
<evidence type="ECO:0000313" key="2">
    <source>
        <dbReference type="Proteomes" id="UP000245995"/>
    </source>
</evidence>
<organism evidence="1 2">
    <name type="scientific">Citrobacter amalonaticus</name>
    <dbReference type="NCBI Taxonomy" id="35703"/>
    <lineage>
        <taxon>Bacteria</taxon>
        <taxon>Pseudomonadati</taxon>
        <taxon>Pseudomonadota</taxon>
        <taxon>Gammaproteobacteria</taxon>
        <taxon>Enterobacterales</taxon>
        <taxon>Enterobacteriaceae</taxon>
        <taxon>Citrobacter</taxon>
    </lineage>
</organism>
<name>A0AAX2BD77_CITAM</name>
<dbReference type="AlphaFoldDB" id="A0AAX2BD77"/>
<proteinExistence type="predicted"/>
<protein>
    <submittedName>
        <fullName evidence="1">Uncharacterized protein</fullName>
    </submittedName>
</protein>